<gene>
    <name evidence="2" type="ORF">DPMN_112555</name>
</gene>
<accession>A0A9D4QQR5</accession>
<sequence>MDKIMSTISDLKSDNERLKQDNIDLKQQVTDMQQKLDITENQSRRNNLKIHGIPGTINEQWDTTEQKLREFMKNTLGL</sequence>
<dbReference type="Proteomes" id="UP000828390">
    <property type="component" value="Unassembled WGS sequence"/>
</dbReference>
<dbReference type="EMBL" id="JAIWYP010000004">
    <property type="protein sequence ID" value="KAH3839132.1"/>
    <property type="molecule type" value="Genomic_DNA"/>
</dbReference>
<organism evidence="2 3">
    <name type="scientific">Dreissena polymorpha</name>
    <name type="common">Zebra mussel</name>
    <name type="synonym">Mytilus polymorpha</name>
    <dbReference type="NCBI Taxonomy" id="45954"/>
    <lineage>
        <taxon>Eukaryota</taxon>
        <taxon>Metazoa</taxon>
        <taxon>Spiralia</taxon>
        <taxon>Lophotrochozoa</taxon>
        <taxon>Mollusca</taxon>
        <taxon>Bivalvia</taxon>
        <taxon>Autobranchia</taxon>
        <taxon>Heteroconchia</taxon>
        <taxon>Euheterodonta</taxon>
        <taxon>Imparidentia</taxon>
        <taxon>Neoheterodontei</taxon>
        <taxon>Myida</taxon>
        <taxon>Dreissenoidea</taxon>
        <taxon>Dreissenidae</taxon>
        <taxon>Dreissena</taxon>
    </lineage>
</organism>
<reference evidence="2" key="2">
    <citation type="submission" date="2020-11" db="EMBL/GenBank/DDBJ databases">
        <authorList>
            <person name="McCartney M.A."/>
            <person name="Auch B."/>
            <person name="Kono T."/>
            <person name="Mallez S."/>
            <person name="Becker A."/>
            <person name="Gohl D.M."/>
            <person name="Silverstein K.A.T."/>
            <person name="Koren S."/>
            <person name="Bechman K.B."/>
            <person name="Herman A."/>
            <person name="Abrahante J.E."/>
            <person name="Garbe J."/>
        </authorList>
    </citation>
    <scope>NUCLEOTIDE SEQUENCE</scope>
    <source>
        <strain evidence="2">Duluth1</strain>
        <tissue evidence="2">Whole animal</tissue>
    </source>
</reference>
<evidence type="ECO:0000313" key="2">
    <source>
        <dbReference type="EMBL" id="KAH3839132.1"/>
    </source>
</evidence>
<evidence type="ECO:0000256" key="1">
    <source>
        <dbReference type="SAM" id="Coils"/>
    </source>
</evidence>
<comment type="caution">
    <text evidence="2">The sequence shown here is derived from an EMBL/GenBank/DDBJ whole genome shotgun (WGS) entry which is preliminary data.</text>
</comment>
<name>A0A9D4QQR5_DREPO</name>
<dbReference type="AlphaFoldDB" id="A0A9D4QQR5"/>
<keyword evidence="3" id="KW-1185">Reference proteome</keyword>
<evidence type="ECO:0000313" key="3">
    <source>
        <dbReference type="Proteomes" id="UP000828390"/>
    </source>
</evidence>
<feature type="coiled-coil region" evidence="1">
    <location>
        <begin position="1"/>
        <end position="42"/>
    </location>
</feature>
<keyword evidence="1" id="KW-0175">Coiled coil</keyword>
<proteinExistence type="predicted"/>
<protein>
    <submittedName>
        <fullName evidence="2">Uncharacterized protein</fullName>
    </submittedName>
</protein>
<reference evidence="2" key="1">
    <citation type="journal article" date="2019" name="bioRxiv">
        <title>The Genome of the Zebra Mussel, Dreissena polymorpha: A Resource for Invasive Species Research.</title>
        <authorList>
            <person name="McCartney M.A."/>
            <person name="Auch B."/>
            <person name="Kono T."/>
            <person name="Mallez S."/>
            <person name="Zhang Y."/>
            <person name="Obille A."/>
            <person name="Becker A."/>
            <person name="Abrahante J.E."/>
            <person name="Garbe J."/>
            <person name="Badalamenti J.P."/>
            <person name="Herman A."/>
            <person name="Mangelson H."/>
            <person name="Liachko I."/>
            <person name="Sullivan S."/>
            <person name="Sone E.D."/>
            <person name="Koren S."/>
            <person name="Silverstein K.A.T."/>
            <person name="Beckman K.B."/>
            <person name="Gohl D.M."/>
        </authorList>
    </citation>
    <scope>NUCLEOTIDE SEQUENCE</scope>
    <source>
        <strain evidence="2">Duluth1</strain>
        <tissue evidence="2">Whole animal</tissue>
    </source>
</reference>